<keyword evidence="3" id="KW-0285">Flavoprotein</keyword>
<keyword evidence="5" id="KW-0560">Oxidoreductase</keyword>
<evidence type="ECO:0000313" key="9">
    <source>
        <dbReference type="EMBL" id="QHT28828.1"/>
    </source>
</evidence>
<accession>A0A6C0EIK7</accession>
<dbReference type="Gene3D" id="1.20.120.310">
    <property type="entry name" value="ERV/ALR sulfhydryl oxidase domain"/>
    <property type="match status" value="1"/>
</dbReference>
<evidence type="ECO:0000256" key="3">
    <source>
        <dbReference type="ARBA" id="ARBA00022630"/>
    </source>
</evidence>
<dbReference type="GO" id="GO:0050660">
    <property type="term" value="F:flavin adenine dinucleotide binding"/>
    <property type="evidence" value="ECO:0007669"/>
    <property type="project" value="TreeGrafter"/>
</dbReference>
<keyword evidence="6" id="KW-1015">Disulfide bond</keyword>
<dbReference type="InterPro" id="IPR039799">
    <property type="entry name" value="ALR/ERV"/>
</dbReference>
<dbReference type="InterPro" id="IPR036774">
    <property type="entry name" value="ERV/ALR_sulphydryl_oxid_sf"/>
</dbReference>
<dbReference type="PANTHER" id="PTHR12645:SF0">
    <property type="entry name" value="FAD-LINKED SULFHYDRYL OXIDASE ALR"/>
    <property type="match status" value="1"/>
</dbReference>
<proteinExistence type="predicted"/>
<dbReference type="GO" id="GO:0016971">
    <property type="term" value="F:flavin-dependent sulfhydryl oxidase activity"/>
    <property type="evidence" value="ECO:0007669"/>
    <property type="project" value="InterPro"/>
</dbReference>
<dbReference type="EC" id="1.8.3.2" evidence="2"/>
<dbReference type="PROSITE" id="PS51324">
    <property type="entry name" value="ERV_ALR"/>
    <property type="match status" value="1"/>
</dbReference>
<evidence type="ECO:0000256" key="5">
    <source>
        <dbReference type="ARBA" id="ARBA00023002"/>
    </source>
</evidence>
<reference evidence="9" key="1">
    <citation type="journal article" date="2020" name="Nature">
        <title>Giant virus diversity and host interactions through global metagenomics.</title>
        <authorList>
            <person name="Schulz F."/>
            <person name="Roux S."/>
            <person name="Paez-Espino D."/>
            <person name="Jungbluth S."/>
            <person name="Walsh D.A."/>
            <person name="Denef V.J."/>
            <person name="McMahon K.D."/>
            <person name="Konstantinidis K.T."/>
            <person name="Eloe-Fadrosh E.A."/>
            <person name="Kyrpides N.C."/>
            <person name="Woyke T."/>
        </authorList>
    </citation>
    <scope>NUCLEOTIDE SEQUENCE</scope>
    <source>
        <strain evidence="9">GVMAG-M-3300001351-8</strain>
    </source>
</reference>
<comment type="cofactor">
    <cofactor evidence="1">
        <name>FAD</name>
        <dbReference type="ChEBI" id="CHEBI:57692"/>
    </cofactor>
</comment>
<dbReference type="SUPFAM" id="SSF69000">
    <property type="entry name" value="FAD-dependent thiol oxidase"/>
    <property type="match status" value="1"/>
</dbReference>
<keyword evidence="7" id="KW-0472">Membrane</keyword>
<dbReference type="AlphaFoldDB" id="A0A6C0EIK7"/>
<evidence type="ECO:0000256" key="1">
    <source>
        <dbReference type="ARBA" id="ARBA00001974"/>
    </source>
</evidence>
<keyword evidence="4" id="KW-0274">FAD</keyword>
<organism evidence="9">
    <name type="scientific">viral metagenome</name>
    <dbReference type="NCBI Taxonomy" id="1070528"/>
    <lineage>
        <taxon>unclassified sequences</taxon>
        <taxon>metagenomes</taxon>
        <taxon>organismal metagenomes</taxon>
    </lineage>
</organism>
<evidence type="ECO:0000256" key="4">
    <source>
        <dbReference type="ARBA" id="ARBA00022827"/>
    </source>
</evidence>
<dbReference type="InterPro" id="IPR017905">
    <property type="entry name" value="ERV/ALR_sulphydryl_oxidase"/>
</dbReference>
<name>A0A6C0EIK7_9ZZZZ</name>
<evidence type="ECO:0000256" key="7">
    <source>
        <dbReference type="SAM" id="Phobius"/>
    </source>
</evidence>
<feature type="transmembrane region" description="Helical" evidence="7">
    <location>
        <begin position="111"/>
        <end position="128"/>
    </location>
</feature>
<dbReference type="PANTHER" id="PTHR12645">
    <property type="entry name" value="ALR/ERV"/>
    <property type="match status" value="1"/>
</dbReference>
<evidence type="ECO:0000256" key="2">
    <source>
        <dbReference type="ARBA" id="ARBA00012512"/>
    </source>
</evidence>
<dbReference type="Pfam" id="PF04777">
    <property type="entry name" value="Evr1_Alr"/>
    <property type="match status" value="1"/>
</dbReference>
<protein>
    <recommendedName>
        <fullName evidence="2">thiol oxidase</fullName>
        <ecNumber evidence="2">1.8.3.2</ecNumber>
    </recommendedName>
</protein>
<dbReference type="GO" id="GO:0005739">
    <property type="term" value="C:mitochondrion"/>
    <property type="evidence" value="ECO:0007669"/>
    <property type="project" value="TreeGrafter"/>
</dbReference>
<evidence type="ECO:0000259" key="8">
    <source>
        <dbReference type="PROSITE" id="PS51324"/>
    </source>
</evidence>
<dbReference type="EMBL" id="MN738865">
    <property type="protein sequence ID" value="QHT28828.1"/>
    <property type="molecule type" value="Genomic_DNA"/>
</dbReference>
<feature type="domain" description="ERV/ALR sulfhydryl oxidase" evidence="8">
    <location>
        <begin position="1"/>
        <end position="101"/>
    </location>
</feature>
<keyword evidence="7" id="KW-1133">Transmembrane helix</keyword>
<sequence length="132" mass="15759">MEPNIWGPGAWLFLHSITLNYPDKPTTNIKKIYSDFFNRLPDILPCDICNSNFKKHLSQYPVRFHLNSKESLCKWLVKIHNLTNIDNKKSTVSYDKFIQNYQKIYSTSWNYKYIILIIVLLLSLYGVYRYNN</sequence>
<keyword evidence="7" id="KW-0812">Transmembrane</keyword>
<evidence type="ECO:0000256" key="6">
    <source>
        <dbReference type="ARBA" id="ARBA00023157"/>
    </source>
</evidence>